<gene>
    <name evidence="3" type="ORF">GA0070609_0243</name>
</gene>
<dbReference type="RefSeq" id="WP_088992074.1">
    <property type="nucleotide sequence ID" value="NZ_LT607750.1"/>
</dbReference>
<evidence type="ECO:0000313" key="3">
    <source>
        <dbReference type="EMBL" id="SCG36354.1"/>
    </source>
</evidence>
<keyword evidence="2" id="KW-0472">Membrane</keyword>
<feature type="compositionally biased region" description="Polar residues" evidence="1">
    <location>
        <begin position="216"/>
        <end position="228"/>
    </location>
</feature>
<keyword evidence="2" id="KW-0812">Transmembrane</keyword>
<dbReference type="AlphaFoldDB" id="A0A1C5GRF9"/>
<name>A0A1C5GRF9_9ACTN</name>
<feature type="region of interest" description="Disordered" evidence="1">
    <location>
        <begin position="62"/>
        <end position="121"/>
    </location>
</feature>
<reference evidence="3 4" key="1">
    <citation type="submission" date="2016-06" db="EMBL/GenBank/DDBJ databases">
        <authorList>
            <person name="Kjaerup R.B."/>
            <person name="Dalgaard T.S."/>
            <person name="Juul-Madsen H.R."/>
        </authorList>
    </citation>
    <scope>NUCLEOTIDE SEQUENCE [LARGE SCALE GENOMIC DNA]</scope>
    <source>
        <strain evidence="3 4">DSM 43904</strain>
    </source>
</reference>
<feature type="compositionally biased region" description="Pro residues" evidence="1">
    <location>
        <begin position="66"/>
        <end position="95"/>
    </location>
</feature>
<proteinExistence type="predicted"/>
<keyword evidence="2" id="KW-1133">Transmembrane helix</keyword>
<feature type="region of interest" description="Disordered" evidence="1">
    <location>
        <begin position="211"/>
        <end position="234"/>
    </location>
</feature>
<evidence type="ECO:0000313" key="4">
    <source>
        <dbReference type="Proteomes" id="UP000198217"/>
    </source>
</evidence>
<organism evidence="3 4">
    <name type="scientific">Micromonospora echinaurantiaca</name>
    <dbReference type="NCBI Taxonomy" id="47857"/>
    <lineage>
        <taxon>Bacteria</taxon>
        <taxon>Bacillati</taxon>
        <taxon>Actinomycetota</taxon>
        <taxon>Actinomycetes</taxon>
        <taxon>Micromonosporales</taxon>
        <taxon>Micromonosporaceae</taxon>
        <taxon>Micromonospora</taxon>
    </lineage>
</organism>
<dbReference type="EMBL" id="LT607750">
    <property type="protein sequence ID" value="SCG36354.1"/>
    <property type="molecule type" value="Genomic_DNA"/>
</dbReference>
<feature type="transmembrane region" description="Helical" evidence="2">
    <location>
        <begin position="37"/>
        <end position="61"/>
    </location>
</feature>
<protein>
    <recommendedName>
        <fullName evidence="5">PknH-like extracellular domain-containing protein</fullName>
    </recommendedName>
</protein>
<evidence type="ECO:0000256" key="1">
    <source>
        <dbReference type="SAM" id="MobiDB-lite"/>
    </source>
</evidence>
<evidence type="ECO:0008006" key="5">
    <source>
        <dbReference type="Google" id="ProtNLM"/>
    </source>
</evidence>
<evidence type="ECO:0000256" key="2">
    <source>
        <dbReference type="SAM" id="Phobius"/>
    </source>
</evidence>
<keyword evidence="4" id="KW-1185">Reference proteome</keyword>
<feature type="compositionally biased region" description="Low complexity" evidence="1">
    <location>
        <begin position="96"/>
        <end position="115"/>
    </location>
</feature>
<accession>A0A1C5GRF9</accession>
<sequence>MSRDVSDLYRSLAEDADRGQLALPEVLRRRADRRARLRAAGGALAVAVLVGGVVTGARLTLTANPAPAPPPATTPTPTPTVPMPSPTPSATPSTPPATSTTQGAGPGGPSTSAAPRTPTSIPDRAFFTLAKANRTGSETAIGDKAMLPELCDARYSSAAAIVQSRSRNVAYRLAGTPEGYVPDGSYAQTITIYRSGRADDFLRELRQAVRDCPEQDAQSNNTPSTSRQRLLPDSGYGDESVLFEMRSATREGYGDPAGGDEVRLVRAIRVGDVVTVLWEQGWENTSSERSQVDADSRRAVAAIEDWLG</sequence>
<dbReference type="Proteomes" id="UP000198217">
    <property type="component" value="Chromosome I"/>
</dbReference>